<evidence type="ECO:0000256" key="4">
    <source>
        <dbReference type="ARBA" id="ARBA00022737"/>
    </source>
</evidence>
<protein>
    <submittedName>
        <fullName evidence="9">4Fe-4S ferredoxin, iron-sulpur binding domain-containing protein</fullName>
    </submittedName>
</protein>
<feature type="domain" description="4Fe-4S ferredoxin-type" evidence="8">
    <location>
        <begin position="41"/>
        <end position="70"/>
    </location>
</feature>
<dbReference type="eggNOG" id="COG1036">
    <property type="taxonomic scope" value="Bacteria"/>
</dbReference>
<keyword evidence="3" id="KW-0479">Metal-binding</keyword>
<dbReference type="InterPro" id="IPR017896">
    <property type="entry name" value="4Fe4S_Fe-S-bd"/>
</dbReference>
<accession>S7V4P2</accession>
<evidence type="ECO:0000256" key="1">
    <source>
        <dbReference type="ARBA" id="ARBA00022448"/>
    </source>
</evidence>
<sequence length="71" mass="7667">MTTFTWQGSDVTIHVDYDACKGDGQCMESCPSDVYELKDGKSLPADIDNCIGCCTCVEVCPENAIVHSVCN</sequence>
<dbReference type="PANTHER" id="PTHR43687">
    <property type="entry name" value="ADENYLYLSULFATE REDUCTASE, BETA SUBUNIT"/>
    <property type="match status" value="1"/>
</dbReference>
<keyword evidence="10" id="KW-1185">Reference proteome</keyword>
<keyword evidence="6" id="KW-0408">Iron</keyword>
<dbReference type="AlphaFoldDB" id="S7V4P2"/>
<evidence type="ECO:0000256" key="2">
    <source>
        <dbReference type="ARBA" id="ARBA00022485"/>
    </source>
</evidence>
<keyword evidence="2" id="KW-0004">4Fe-4S</keyword>
<dbReference type="SUPFAM" id="SSF54862">
    <property type="entry name" value="4Fe-4S ferredoxins"/>
    <property type="match status" value="1"/>
</dbReference>
<evidence type="ECO:0000259" key="8">
    <source>
        <dbReference type="PROSITE" id="PS51379"/>
    </source>
</evidence>
<evidence type="ECO:0000313" key="10">
    <source>
        <dbReference type="Proteomes" id="UP000014977"/>
    </source>
</evidence>
<dbReference type="RefSeq" id="WP_020876443.1">
    <property type="nucleotide sequence ID" value="NZ_ATHJ01000074.1"/>
</dbReference>
<evidence type="ECO:0000256" key="6">
    <source>
        <dbReference type="ARBA" id="ARBA00023004"/>
    </source>
</evidence>
<reference evidence="9 10" key="1">
    <citation type="journal article" date="2013" name="Genome Announc.">
        <title>Draft genome sequences for three mercury-methylating, sulfate-reducing bacteria.</title>
        <authorList>
            <person name="Brown S.D."/>
            <person name="Hurt R.A.Jr."/>
            <person name="Gilmour C.C."/>
            <person name="Elias D.A."/>
        </authorList>
    </citation>
    <scope>NUCLEOTIDE SEQUENCE [LARGE SCALE GENOMIC DNA]</scope>
    <source>
        <strain evidence="9 10">DSM 2059</strain>
    </source>
</reference>
<dbReference type="OrthoDB" id="9794954at2"/>
<dbReference type="InterPro" id="IPR050572">
    <property type="entry name" value="Fe-S_Ferredoxin"/>
</dbReference>
<feature type="domain" description="4Fe-4S ferredoxin-type" evidence="8">
    <location>
        <begin position="11"/>
        <end position="40"/>
    </location>
</feature>
<comment type="caution">
    <text evidence="9">The sequence shown here is derived from an EMBL/GenBank/DDBJ whole genome shotgun (WGS) entry which is preliminary data.</text>
</comment>
<dbReference type="GO" id="GO:0046872">
    <property type="term" value="F:metal ion binding"/>
    <property type="evidence" value="ECO:0007669"/>
    <property type="project" value="UniProtKB-KW"/>
</dbReference>
<keyword evidence="4" id="KW-0677">Repeat</keyword>
<dbReference type="EMBL" id="ATHJ01000074">
    <property type="protein sequence ID" value="EPR41579.1"/>
    <property type="molecule type" value="Genomic_DNA"/>
</dbReference>
<organism evidence="9 10">
    <name type="scientific">Desulfococcus multivorans DSM 2059</name>
    <dbReference type="NCBI Taxonomy" id="1121405"/>
    <lineage>
        <taxon>Bacteria</taxon>
        <taxon>Pseudomonadati</taxon>
        <taxon>Thermodesulfobacteriota</taxon>
        <taxon>Desulfobacteria</taxon>
        <taxon>Desulfobacterales</taxon>
        <taxon>Desulfococcaceae</taxon>
        <taxon>Desulfococcus</taxon>
    </lineage>
</organism>
<keyword evidence="1" id="KW-0813">Transport</keyword>
<dbReference type="PROSITE" id="PS51379">
    <property type="entry name" value="4FE4S_FER_2"/>
    <property type="match status" value="2"/>
</dbReference>
<keyword evidence="5" id="KW-0249">Electron transport</keyword>
<dbReference type="GO" id="GO:0051539">
    <property type="term" value="F:4 iron, 4 sulfur cluster binding"/>
    <property type="evidence" value="ECO:0007669"/>
    <property type="project" value="UniProtKB-KW"/>
</dbReference>
<gene>
    <name evidence="9" type="ORF">dsmv_2012</name>
</gene>
<evidence type="ECO:0000313" key="9">
    <source>
        <dbReference type="EMBL" id="EPR41579.1"/>
    </source>
</evidence>
<dbReference type="Gene3D" id="3.30.70.20">
    <property type="match status" value="1"/>
</dbReference>
<dbReference type="STRING" id="897.B2D07_08905"/>
<evidence type="ECO:0000256" key="7">
    <source>
        <dbReference type="ARBA" id="ARBA00023014"/>
    </source>
</evidence>
<keyword evidence="7" id="KW-0411">Iron-sulfur</keyword>
<dbReference type="Pfam" id="PF13237">
    <property type="entry name" value="Fer4_10"/>
    <property type="match status" value="1"/>
</dbReference>
<name>S7V4P2_DESML</name>
<evidence type="ECO:0000256" key="3">
    <source>
        <dbReference type="ARBA" id="ARBA00022723"/>
    </source>
</evidence>
<dbReference type="Proteomes" id="UP000014977">
    <property type="component" value="Unassembled WGS sequence"/>
</dbReference>
<dbReference type="PANTHER" id="PTHR43687:SF6">
    <property type="entry name" value="L-ASPARTATE SEMIALDEHYDE SULFURTRANSFERASE IRON-SULFUR SUBUNIT"/>
    <property type="match status" value="1"/>
</dbReference>
<evidence type="ECO:0000256" key="5">
    <source>
        <dbReference type="ARBA" id="ARBA00022982"/>
    </source>
</evidence>
<proteinExistence type="predicted"/>